<name>A0A0V1DQL1_9BILA</name>
<comment type="caution">
    <text evidence="1">The sequence shown here is derived from an EMBL/GenBank/DDBJ whole genome shotgun (WGS) entry which is preliminary data.</text>
</comment>
<accession>A0A0V1DQL1</accession>
<dbReference type="Proteomes" id="UP000055024">
    <property type="component" value="Unassembled WGS sequence"/>
</dbReference>
<dbReference type="AlphaFoldDB" id="A0A0V1DQL1"/>
<sequence length="36" mass="3834">MAEKHLKKCSKSLVATHVGEDVEKEEHSSIAGGIAN</sequence>
<gene>
    <name evidence="1" type="ORF">T11_5770</name>
</gene>
<dbReference type="EMBL" id="JYDP01008208">
    <property type="protein sequence ID" value="KRY63871.1"/>
    <property type="molecule type" value="Genomic_DNA"/>
</dbReference>
<evidence type="ECO:0000313" key="2">
    <source>
        <dbReference type="Proteomes" id="UP000055024"/>
    </source>
</evidence>
<protein>
    <submittedName>
        <fullName evidence="1">Uncharacterized protein</fullName>
    </submittedName>
</protein>
<reference evidence="1 2" key="1">
    <citation type="submission" date="2015-01" db="EMBL/GenBank/DDBJ databases">
        <title>Evolution of Trichinella species and genotypes.</title>
        <authorList>
            <person name="Korhonen P.K."/>
            <person name="Edoardo P."/>
            <person name="Giuseppe L.R."/>
            <person name="Gasser R.B."/>
        </authorList>
    </citation>
    <scope>NUCLEOTIDE SEQUENCE [LARGE SCALE GENOMIC DNA]</scope>
    <source>
        <strain evidence="1">ISS1029</strain>
    </source>
</reference>
<keyword evidence="2" id="KW-1185">Reference proteome</keyword>
<evidence type="ECO:0000313" key="1">
    <source>
        <dbReference type="EMBL" id="KRY63871.1"/>
    </source>
</evidence>
<proteinExistence type="predicted"/>
<organism evidence="1 2">
    <name type="scientific">Trichinella zimbabwensis</name>
    <dbReference type="NCBI Taxonomy" id="268475"/>
    <lineage>
        <taxon>Eukaryota</taxon>
        <taxon>Metazoa</taxon>
        <taxon>Ecdysozoa</taxon>
        <taxon>Nematoda</taxon>
        <taxon>Enoplea</taxon>
        <taxon>Dorylaimia</taxon>
        <taxon>Trichinellida</taxon>
        <taxon>Trichinellidae</taxon>
        <taxon>Trichinella</taxon>
    </lineage>
</organism>